<reference evidence="3" key="1">
    <citation type="submission" date="2025-08" db="UniProtKB">
        <authorList>
            <consortium name="RefSeq"/>
        </authorList>
    </citation>
    <scope>IDENTIFICATION</scope>
</reference>
<dbReference type="Proteomes" id="UP000694888">
    <property type="component" value="Unplaced"/>
</dbReference>
<dbReference type="SUPFAM" id="SSF49265">
    <property type="entry name" value="Fibronectin type III"/>
    <property type="match status" value="1"/>
</dbReference>
<dbReference type="GeneID" id="101845467"/>
<feature type="transmembrane region" description="Helical" evidence="1">
    <location>
        <begin position="210"/>
        <end position="232"/>
    </location>
</feature>
<keyword evidence="1" id="KW-0472">Membrane</keyword>
<sequence length="266" mass="30610">MKKVWQYGFELNDITASRLPTLLYTFVLFLKQKGFPVNTMVASHMLYFIQDMRVMLLFLFSVSWCILAALGEDSSSHPIILHLVSTCNNSANLSWSIPVSSPFVIPENSAERCALTYFQTGEKTAQIIDMYLEPHYQMISLFDLSERTSYTAFVVCGGSYRTNDVTFQTEPQCHDFSRHRKILPNATQEKEEVPVVSSYDAETNYDAIEWPLGIVFAVVGVIICAVAAFYMWKKYQRRQRILRIFRQGQNDPFQALYSPTQDSYSF</sequence>
<protein>
    <submittedName>
        <fullName evidence="3">Uncharacterized protein LOC101845467 isoform X1</fullName>
    </submittedName>
</protein>
<gene>
    <name evidence="3" type="primary">LOC101845467</name>
</gene>
<evidence type="ECO:0000256" key="1">
    <source>
        <dbReference type="SAM" id="Phobius"/>
    </source>
</evidence>
<proteinExistence type="predicted"/>
<dbReference type="RefSeq" id="XP_005098959.1">
    <property type="nucleotide sequence ID" value="XM_005098902.3"/>
</dbReference>
<name>A0ABM0JQ70_APLCA</name>
<evidence type="ECO:0000313" key="2">
    <source>
        <dbReference type="Proteomes" id="UP000694888"/>
    </source>
</evidence>
<keyword evidence="1" id="KW-1133">Transmembrane helix</keyword>
<keyword evidence="2" id="KW-1185">Reference proteome</keyword>
<feature type="transmembrane region" description="Helical" evidence="1">
    <location>
        <begin position="54"/>
        <end position="71"/>
    </location>
</feature>
<dbReference type="InterPro" id="IPR036116">
    <property type="entry name" value="FN3_sf"/>
</dbReference>
<organism evidence="2 3">
    <name type="scientific">Aplysia californica</name>
    <name type="common">California sea hare</name>
    <dbReference type="NCBI Taxonomy" id="6500"/>
    <lineage>
        <taxon>Eukaryota</taxon>
        <taxon>Metazoa</taxon>
        <taxon>Spiralia</taxon>
        <taxon>Lophotrochozoa</taxon>
        <taxon>Mollusca</taxon>
        <taxon>Gastropoda</taxon>
        <taxon>Heterobranchia</taxon>
        <taxon>Euthyneura</taxon>
        <taxon>Tectipleura</taxon>
        <taxon>Aplysiida</taxon>
        <taxon>Aplysioidea</taxon>
        <taxon>Aplysiidae</taxon>
        <taxon>Aplysia</taxon>
    </lineage>
</organism>
<keyword evidence="1" id="KW-0812">Transmembrane</keyword>
<accession>A0ABM0JQ70</accession>
<evidence type="ECO:0000313" key="3">
    <source>
        <dbReference type="RefSeq" id="XP_005098959.1"/>
    </source>
</evidence>